<dbReference type="Proteomes" id="UP000825886">
    <property type="component" value="Chromosome"/>
</dbReference>
<dbReference type="RefSeq" id="WP_222158998.1">
    <property type="nucleotide sequence ID" value="NZ_CP081864.1"/>
</dbReference>
<keyword evidence="3" id="KW-1185">Reference proteome</keyword>
<proteinExistence type="predicted"/>
<dbReference type="InterPro" id="IPR007138">
    <property type="entry name" value="ABM_dom"/>
</dbReference>
<evidence type="ECO:0000313" key="3">
    <source>
        <dbReference type="Proteomes" id="UP000825886"/>
    </source>
</evidence>
<evidence type="ECO:0000313" key="2">
    <source>
        <dbReference type="EMBL" id="QZN95929.1"/>
    </source>
</evidence>
<name>A0ABX9AL64_9ENTR</name>
<gene>
    <name evidence="2" type="ORF">K6K13_22980</name>
</gene>
<dbReference type="Gene3D" id="3.30.70.100">
    <property type="match status" value="1"/>
</dbReference>
<feature type="domain" description="ABM" evidence="1">
    <location>
        <begin position="2"/>
        <end position="90"/>
    </location>
</feature>
<dbReference type="PANTHER" id="PTHR33336:SF3">
    <property type="entry name" value="ABM DOMAIN-CONTAINING PROTEIN"/>
    <property type="match status" value="1"/>
</dbReference>
<keyword evidence="2" id="KW-0560">Oxidoreductase</keyword>
<dbReference type="PANTHER" id="PTHR33336">
    <property type="entry name" value="QUINOL MONOOXYGENASE YGIN-RELATED"/>
    <property type="match status" value="1"/>
</dbReference>
<reference evidence="2 3" key="1">
    <citation type="submission" date="2021-08" db="EMBL/GenBank/DDBJ databases">
        <title>Culture and genomic analysis of Symbiopectobacterium purcellii sp. nov. gen. nov., isolated from the leafhopper Empoasca decipiens.</title>
        <authorList>
            <person name="Nadal-Jimenez P."/>
            <person name="Siozios S."/>
            <person name="Halliday N."/>
            <person name="Camara M."/>
            <person name="Hurst G.D.D."/>
        </authorList>
    </citation>
    <scope>NUCLEOTIDE SEQUENCE [LARGE SCALE GENOMIC DNA]</scope>
    <source>
        <strain evidence="2 3">SyEd1</strain>
    </source>
</reference>
<dbReference type="InterPro" id="IPR011008">
    <property type="entry name" value="Dimeric_a/b-barrel"/>
</dbReference>
<evidence type="ECO:0000259" key="1">
    <source>
        <dbReference type="PROSITE" id="PS51725"/>
    </source>
</evidence>
<dbReference type="PROSITE" id="PS51725">
    <property type="entry name" value="ABM"/>
    <property type="match status" value="1"/>
</dbReference>
<dbReference type="GO" id="GO:0004497">
    <property type="term" value="F:monooxygenase activity"/>
    <property type="evidence" value="ECO:0007669"/>
    <property type="project" value="UniProtKB-KW"/>
</dbReference>
<accession>A0ABX9AL64</accession>
<dbReference type="Pfam" id="PF03992">
    <property type="entry name" value="ABM"/>
    <property type="match status" value="1"/>
</dbReference>
<dbReference type="InterPro" id="IPR050744">
    <property type="entry name" value="AI-2_Isomerase_LsrG"/>
</dbReference>
<keyword evidence="2" id="KW-0503">Monooxygenase</keyword>
<organism evidence="2 3">
    <name type="scientific">Symbiopectobacterium purcellii</name>
    <dbReference type="NCBI Taxonomy" id="2871826"/>
    <lineage>
        <taxon>Bacteria</taxon>
        <taxon>Pseudomonadati</taxon>
        <taxon>Pseudomonadota</taxon>
        <taxon>Gammaproteobacteria</taxon>
        <taxon>Enterobacterales</taxon>
        <taxon>Enterobacteriaceae</taxon>
    </lineage>
</organism>
<dbReference type="SUPFAM" id="SSF54909">
    <property type="entry name" value="Dimeric alpha+beta barrel"/>
    <property type="match status" value="1"/>
</dbReference>
<dbReference type="EMBL" id="CP081864">
    <property type="protein sequence ID" value="QZN95929.1"/>
    <property type="molecule type" value="Genomic_DNA"/>
</dbReference>
<protein>
    <submittedName>
        <fullName evidence="2">Antibiotic biosynthesis monooxygenase</fullName>
    </submittedName>
</protein>
<sequence>MLKVIAEDFIQPEAIEIVLPLYRELVEATKREPLCIAYDLYVDEKDIGHFIFIEEWPDRAALDEHCASEHFKRLVPMIDQYKRKEATYILMGAFDENNDTRLFNQ</sequence>